<dbReference type="Proteomes" id="UP001153331">
    <property type="component" value="Unassembled WGS sequence"/>
</dbReference>
<reference evidence="1" key="1">
    <citation type="submission" date="2022-11" db="EMBL/GenBank/DDBJ databases">
        <title>Genome Sequence of Boeremia exigua.</title>
        <authorList>
            <person name="Buettner E."/>
        </authorList>
    </citation>
    <scope>NUCLEOTIDE SEQUENCE</scope>
    <source>
        <strain evidence="1">CU02</strain>
    </source>
</reference>
<evidence type="ECO:0000313" key="2">
    <source>
        <dbReference type="Proteomes" id="UP001153331"/>
    </source>
</evidence>
<gene>
    <name evidence="1" type="ORF">OPT61_g2996</name>
</gene>
<accession>A0ACC2IJJ5</accession>
<comment type="caution">
    <text evidence="1">The sequence shown here is derived from an EMBL/GenBank/DDBJ whole genome shotgun (WGS) entry which is preliminary data.</text>
</comment>
<organism evidence="1 2">
    <name type="scientific">Boeremia exigua</name>
    <dbReference type="NCBI Taxonomy" id="749465"/>
    <lineage>
        <taxon>Eukaryota</taxon>
        <taxon>Fungi</taxon>
        <taxon>Dikarya</taxon>
        <taxon>Ascomycota</taxon>
        <taxon>Pezizomycotina</taxon>
        <taxon>Dothideomycetes</taxon>
        <taxon>Pleosporomycetidae</taxon>
        <taxon>Pleosporales</taxon>
        <taxon>Pleosporineae</taxon>
        <taxon>Didymellaceae</taxon>
        <taxon>Boeremia</taxon>
    </lineage>
</organism>
<sequence>MATSSDIPLVDGPFQHVYTADMPLLERTSIISESSSIETMVSNRDGRTDLINNPGGVISAQTSFPELSPVPEADTTGKPGSPRPTSKPILSIWLSEIASTCIAFMILTAVAVVLGVYNGHPSPTWSGGITLNTVVSFGSMLFRIRLMVPVTSCISQLSWVWFAQAQRPLYDAVRFDQASRGLSGSLRLLITHCFKTVAFVGALVTVISLGIGPFFQQTLVFYSSSTLDSDSVSYTSSASDFNNTSGVTPDFPTYYIPDIPALIPYNLVSAVYNGFTSFGVQSVPMPIFSCPSGNCTWEPFPTLAIGIQCRDAPEKYRMNCTDRYGRLVKPGLGLVDGCRIIANEESENSTGLGLPRQAAIDEHTSTSPKFFYFAASSRRNISKYYPDTSDSDPREEYVVIEWVRVIHPAKTHRKFGSWHLEYIAPNSTMESRQCKLYHCVHVIKAEVKDGMYNERILQEITSPVNISEMDTSWNYIASNSSTVRFTLSFAQQNIIIGSIQSPFNDLTNNLDIETRSGYVTKMTELNQLSGPPILQMIYGAPNITQVVVSVMQRMNIALRTFHTYEARELDPSLPQDFVAEQQRVPGSVWRDQIHVSVRWAWLALPASLLLLTIILLVTTIWLSRVHRVGIWKDNSLALLLFSRWNGQGEPPGTGTGVEQDIKQATRGMRAQLARDIDSGGSGLKDTVMIERVGKPSA</sequence>
<protein>
    <submittedName>
        <fullName evidence="1">Uncharacterized protein</fullName>
    </submittedName>
</protein>
<name>A0ACC2IJJ5_9PLEO</name>
<proteinExistence type="predicted"/>
<evidence type="ECO:0000313" key="1">
    <source>
        <dbReference type="EMBL" id="KAJ8115342.1"/>
    </source>
</evidence>
<dbReference type="EMBL" id="JAPHNI010000145">
    <property type="protein sequence ID" value="KAJ8115342.1"/>
    <property type="molecule type" value="Genomic_DNA"/>
</dbReference>
<keyword evidence="2" id="KW-1185">Reference proteome</keyword>